<keyword evidence="1" id="KW-0732">Signal</keyword>
<protein>
    <recommendedName>
        <fullName evidence="5">VWFD domain-containing protein</fullName>
    </recommendedName>
</protein>
<keyword evidence="2" id="KW-1015">Disulfide bond</keyword>
<keyword evidence="7" id="KW-1185">Reference proteome</keyword>
<evidence type="ECO:0000256" key="1">
    <source>
        <dbReference type="ARBA" id="ARBA00022729"/>
    </source>
</evidence>
<feature type="region of interest" description="Disordered" evidence="3">
    <location>
        <begin position="1028"/>
        <end position="1099"/>
    </location>
</feature>
<dbReference type="InterPro" id="IPR000742">
    <property type="entry name" value="EGF"/>
</dbReference>
<name>A0A6J8C720_MYTCO</name>
<dbReference type="PANTHER" id="PTHR14949:SF54">
    <property type="entry name" value="VWFD DOMAIN-CONTAINING PROTEIN"/>
    <property type="match status" value="1"/>
</dbReference>
<sequence>MMIYRNDQAVRICRCLYRRIIIFSLIDPCITHDTIQNQEKRSAVYQLELSTDTVINDVLLADGWYRIISSNNDDMPTYPPNALKCGTWYPIWLNGNKFIVITDTLPEVGDGIVSKEVCLRSFIEECSNSWNIEIKNCDSYYVYNLVSSNTEKSAYCFGSKPVPCPYGHSSESGFYPACSRNFPGQNVTDAEVTVDLVPGPEIVQGFGPSLVTAFMCKFVEVLRDGGGTFVYDVHWFINEQSVILHTGISFSNIRSTNLNEDDWIGKHRLNMVVRCSVRLRYDVGLTPGHDVKSASFSAGLYPEQYQYQVKENEEIEIKLHSTMPVGCMSQLDPIRNGCYYQLRLVQPKYQTECNLINCAICNGNVQQGELSFQRAKCSYRIASLTWDQPLTLKVTGYVNGQYDYADRTAYLKVLSQGTDYYAGAGLFAWDDVQIPEIKIIVTDDEHQMAGRVCESFNDPHFYTADRYRWNDYKPGEYILYRHKNKPYQVNALYGICNNGIANCNCGVAIRSGHSMFVMRTCDVITEYETRTHPPIIEMRSCDDSSMVIKENGGTYTVTLPIGTEIKFSTSSGWGHEQFIGYIHVKPSILDVENSEGLCGHVSAGSRDTSDDFKLRNGTIIATTNANWETFAENWRVHTTEKFFVDRPLALSEEINLQQYCICETDATPGTPFSEFKFKCGLEGPLKNCLLQKADAGNFHTTCSSSRRKRDVGVPHIITKSLTDSDDIIDNKEMYIAPDNELSAVETKHIHEWPGDWTETKAQEVCTSRITEAITDDILKTSHITADGYIETCMFDIKLAGDTRFLEATISSMQEVAISEISRNVSLFIKDNTTETAHGTTTNTKKSLGELLLGDLCKNNCSNNGVCQIGVCICNHGFGKQDCSEDLTLPPRNITIPMNGVCNTRERLCAKTNIQGVFNSRNITCRSRRLEILKNGNWSYKSDYQTYDGQYRNSYLISCNLPSARRKRRSPAESIIADGYEISLSTDGNNFGDNVKIMIYDLECYSCYMENNTCIELDTCPKETTTEATKEPLATMSPPISITTTSPTTKSTSFNPSTSLTPRESTSTTSSSTSPMSSTSSIFESKTEGSNTSTPKNENTESDNIAVILGGVIGVVVIMILFLSGMIYYKMKEKKNRHNKDNLGYQFQVPPKQTAMKSEFTDNYYREESNNSLGNLSFNLETDNISRPRTPLELFSGGNN</sequence>
<dbReference type="GO" id="GO:0009986">
    <property type="term" value="C:cell surface"/>
    <property type="evidence" value="ECO:0007669"/>
    <property type="project" value="TreeGrafter"/>
</dbReference>
<dbReference type="AlphaFoldDB" id="A0A6J8C720"/>
<dbReference type="EMBL" id="CACVKT020004679">
    <property type="protein sequence ID" value="CAC5391221.1"/>
    <property type="molecule type" value="Genomic_DNA"/>
</dbReference>
<evidence type="ECO:0000313" key="7">
    <source>
        <dbReference type="Proteomes" id="UP000507470"/>
    </source>
</evidence>
<organism evidence="6 7">
    <name type="scientific">Mytilus coruscus</name>
    <name type="common">Sea mussel</name>
    <dbReference type="NCBI Taxonomy" id="42192"/>
    <lineage>
        <taxon>Eukaryota</taxon>
        <taxon>Metazoa</taxon>
        <taxon>Spiralia</taxon>
        <taxon>Lophotrochozoa</taxon>
        <taxon>Mollusca</taxon>
        <taxon>Bivalvia</taxon>
        <taxon>Autobranchia</taxon>
        <taxon>Pteriomorphia</taxon>
        <taxon>Mytilida</taxon>
        <taxon>Mytiloidea</taxon>
        <taxon>Mytilidae</taxon>
        <taxon>Mytilinae</taxon>
        <taxon>Mytilus</taxon>
    </lineage>
</organism>
<dbReference type="GO" id="GO:0005576">
    <property type="term" value="C:extracellular region"/>
    <property type="evidence" value="ECO:0007669"/>
    <property type="project" value="TreeGrafter"/>
</dbReference>
<keyword evidence="4" id="KW-0812">Transmembrane</keyword>
<dbReference type="GO" id="GO:0005102">
    <property type="term" value="F:signaling receptor binding"/>
    <property type="evidence" value="ECO:0007669"/>
    <property type="project" value="TreeGrafter"/>
</dbReference>
<keyword evidence="4" id="KW-1133">Transmembrane helix</keyword>
<dbReference type="OrthoDB" id="6126170at2759"/>
<dbReference type="PROSITE" id="PS01186">
    <property type="entry name" value="EGF_2"/>
    <property type="match status" value="1"/>
</dbReference>
<feature type="compositionally biased region" description="Polar residues" evidence="3">
    <location>
        <begin position="1081"/>
        <end position="1096"/>
    </location>
</feature>
<dbReference type="Gene3D" id="2.60.120.260">
    <property type="entry name" value="Galactose-binding domain-like"/>
    <property type="match status" value="1"/>
</dbReference>
<dbReference type="PROSITE" id="PS51233">
    <property type="entry name" value="VWFD"/>
    <property type="match status" value="1"/>
</dbReference>
<dbReference type="InterPro" id="IPR050969">
    <property type="entry name" value="Dev_Signal_Modulators"/>
</dbReference>
<evidence type="ECO:0000259" key="5">
    <source>
        <dbReference type="PROSITE" id="PS51233"/>
    </source>
</evidence>
<evidence type="ECO:0000313" key="6">
    <source>
        <dbReference type="EMBL" id="CAC5391221.1"/>
    </source>
</evidence>
<feature type="transmembrane region" description="Helical" evidence="4">
    <location>
        <begin position="1104"/>
        <end position="1128"/>
    </location>
</feature>
<accession>A0A6J8C720</accession>
<reference evidence="6 7" key="1">
    <citation type="submission" date="2020-06" db="EMBL/GenBank/DDBJ databases">
        <authorList>
            <person name="Li R."/>
            <person name="Bekaert M."/>
        </authorList>
    </citation>
    <scope>NUCLEOTIDE SEQUENCE [LARGE SCALE GENOMIC DNA]</scope>
    <source>
        <strain evidence="7">wild</strain>
    </source>
</reference>
<proteinExistence type="predicted"/>
<dbReference type="PANTHER" id="PTHR14949">
    <property type="entry name" value="EGF-LIKE-DOMAIN, MULTIPLE 7, 8"/>
    <property type="match status" value="1"/>
</dbReference>
<dbReference type="Proteomes" id="UP000507470">
    <property type="component" value="Unassembled WGS sequence"/>
</dbReference>
<feature type="domain" description="VWFD" evidence="5">
    <location>
        <begin position="451"/>
        <end position="642"/>
    </location>
</feature>
<dbReference type="InterPro" id="IPR058727">
    <property type="entry name" value="Helical_Vwde"/>
</dbReference>
<gene>
    <name evidence="6" type="ORF">MCOR_26243</name>
</gene>
<evidence type="ECO:0000256" key="3">
    <source>
        <dbReference type="SAM" id="MobiDB-lite"/>
    </source>
</evidence>
<keyword evidence="4" id="KW-0472">Membrane</keyword>
<feature type="compositionally biased region" description="Low complexity" evidence="3">
    <location>
        <begin position="1030"/>
        <end position="1080"/>
    </location>
</feature>
<evidence type="ECO:0000256" key="4">
    <source>
        <dbReference type="SAM" id="Phobius"/>
    </source>
</evidence>
<dbReference type="InterPro" id="IPR001846">
    <property type="entry name" value="VWF_type-D"/>
</dbReference>
<evidence type="ECO:0000256" key="2">
    <source>
        <dbReference type="ARBA" id="ARBA00023157"/>
    </source>
</evidence>
<dbReference type="Pfam" id="PF26129">
    <property type="entry name" value="Vwde"/>
    <property type="match status" value="1"/>
</dbReference>